<protein>
    <submittedName>
        <fullName evidence="5">MarR family transcriptional regulator</fullName>
    </submittedName>
</protein>
<dbReference type="Gene3D" id="1.10.10.10">
    <property type="entry name" value="Winged helix-like DNA-binding domain superfamily/Winged helix DNA-binding domain"/>
    <property type="match status" value="1"/>
</dbReference>
<keyword evidence="2" id="KW-0238">DNA-binding</keyword>
<feature type="domain" description="HTH marR-type" evidence="4">
    <location>
        <begin position="1"/>
        <end position="143"/>
    </location>
</feature>
<keyword evidence="3" id="KW-0804">Transcription</keyword>
<name>A0ABT1CNI3_9HYPH</name>
<dbReference type="SMART" id="SM00347">
    <property type="entry name" value="HTH_MARR"/>
    <property type="match status" value="1"/>
</dbReference>
<dbReference type="PRINTS" id="PR00598">
    <property type="entry name" value="HTHMARR"/>
</dbReference>
<reference evidence="5 6" key="1">
    <citation type="submission" date="2020-01" db="EMBL/GenBank/DDBJ databases">
        <title>Genomes of bacteria type strains.</title>
        <authorList>
            <person name="Chen J."/>
            <person name="Zhu S."/>
            <person name="Yang J."/>
        </authorList>
    </citation>
    <scope>NUCLEOTIDE SEQUENCE [LARGE SCALE GENOMIC DNA]</scope>
    <source>
        <strain evidence="5 6">DSM 16655</strain>
    </source>
</reference>
<evidence type="ECO:0000256" key="1">
    <source>
        <dbReference type="ARBA" id="ARBA00023015"/>
    </source>
</evidence>
<evidence type="ECO:0000313" key="5">
    <source>
        <dbReference type="EMBL" id="MCO6407191.1"/>
    </source>
</evidence>
<dbReference type="InterPro" id="IPR036388">
    <property type="entry name" value="WH-like_DNA-bd_sf"/>
</dbReference>
<proteinExistence type="predicted"/>
<dbReference type="SUPFAM" id="SSF46785">
    <property type="entry name" value="Winged helix' DNA-binding domain"/>
    <property type="match status" value="1"/>
</dbReference>
<accession>A0ABT1CNI3</accession>
<dbReference type="PROSITE" id="PS50995">
    <property type="entry name" value="HTH_MARR_2"/>
    <property type="match status" value="1"/>
</dbReference>
<dbReference type="PANTHER" id="PTHR33164">
    <property type="entry name" value="TRANSCRIPTIONAL REGULATOR, MARR FAMILY"/>
    <property type="match status" value="1"/>
</dbReference>
<dbReference type="Proteomes" id="UP001320715">
    <property type="component" value="Unassembled WGS sequence"/>
</dbReference>
<sequence>MSAGPKDMEALFGFFNEIGIISQLSGHAFEKAMPEGMTLAQFSVLNHLCRLGDGWTPHRIARAMQVTKGAMTGTLKHLEGKGLVVVSPDPSDGRAKRVAITDQGRAMRDACIGAIAPMMQEFVQEFPATHIAGALPVLAAVRAWLDGRRN</sequence>
<dbReference type="RefSeq" id="WP_152007836.1">
    <property type="nucleotide sequence ID" value="NZ_JAAAML010000001.1"/>
</dbReference>
<organism evidence="5 6">
    <name type="scientific">Hoeflea alexandrii</name>
    <dbReference type="NCBI Taxonomy" id="288436"/>
    <lineage>
        <taxon>Bacteria</taxon>
        <taxon>Pseudomonadati</taxon>
        <taxon>Pseudomonadota</taxon>
        <taxon>Alphaproteobacteria</taxon>
        <taxon>Hyphomicrobiales</taxon>
        <taxon>Rhizobiaceae</taxon>
        <taxon>Hoeflea</taxon>
    </lineage>
</organism>
<dbReference type="InterPro" id="IPR039422">
    <property type="entry name" value="MarR/SlyA-like"/>
</dbReference>
<evidence type="ECO:0000259" key="4">
    <source>
        <dbReference type="PROSITE" id="PS50995"/>
    </source>
</evidence>
<dbReference type="InterPro" id="IPR036390">
    <property type="entry name" value="WH_DNA-bd_sf"/>
</dbReference>
<evidence type="ECO:0000313" key="6">
    <source>
        <dbReference type="Proteomes" id="UP001320715"/>
    </source>
</evidence>
<dbReference type="EMBL" id="JAAAML010000001">
    <property type="protein sequence ID" value="MCO6407191.1"/>
    <property type="molecule type" value="Genomic_DNA"/>
</dbReference>
<dbReference type="PROSITE" id="PS01117">
    <property type="entry name" value="HTH_MARR_1"/>
    <property type="match status" value="1"/>
</dbReference>
<keyword evidence="6" id="KW-1185">Reference proteome</keyword>
<comment type="caution">
    <text evidence="5">The sequence shown here is derived from an EMBL/GenBank/DDBJ whole genome shotgun (WGS) entry which is preliminary data.</text>
</comment>
<dbReference type="Pfam" id="PF12802">
    <property type="entry name" value="MarR_2"/>
    <property type="match status" value="1"/>
</dbReference>
<dbReference type="PANTHER" id="PTHR33164:SF43">
    <property type="entry name" value="HTH-TYPE TRANSCRIPTIONAL REPRESSOR YETL"/>
    <property type="match status" value="1"/>
</dbReference>
<dbReference type="InterPro" id="IPR023187">
    <property type="entry name" value="Tscrpt_reg_MarR-type_CS"/>
</dbReference>
<keyword evidence="1" id="KW-0805">Transcription regulation</keyword>
<gene>
    <name evidence="5" type="ORF">GTW23_03305</name>
</gene>
<evidence type="ECO:0000256" key="2">
    <source>
        <dbReference type="ARBA" id="ARBA00023125"/>
    </source>
</evidence>
<evidence type="ECO:0000256" key="3">
    <source>
        <dbReference type="ARBA" id="ARBA00023163"/>
    </source>
</evidence>
<dbReference type="InterPro" id="IPR000835">
    <property type="entry name" value="HTH_MarR-typ"/>
</dbReference>